<feature type="compositionally biased region" description="Basic and acidic residues" evidence="1">
    <location>
        <begin position="58"/>
        <end position="68"/>
    </location>
</feature>
<protein>
    <submittedName>
        <fullName evidence="2">Uncharacterized protein</fullName>
    </submittedName>
</protein>
<evidence type="ECO:0000313" key="3">
    <source>
        <dbReference type="Proteomes" id="UP000026961"/>
    </source>
</evidence>
<dbReference type="EnsemblPlants" id="OGLUM01G28130.1">
    <property type="protein sequence ID" value="OGLUM01G28130.1"/>
    <property type="gene ID" value="OGLUM01G28130"/>
</dbReference>
<evidence type="ECO:0000256" key="1">
    <source>
        <dbReference type="SAM" id="MobiDB-lite"/>
    </source>
</evidence>
<sequence>MPFHPPSFPFRSRRRQGRDGQQCRRMSPPPLPTREFGCAGARSNGTTGGCPCPPPLDGTDKAEAKAEAEAWSSRRPRRLRHRQGSPAAAAASPPRPPPPPSLARIASCCCCLSTASPSASVTGKDRQLLLLPLHRVPLRLRPPAAAAASPPRPPLPPPLARPWGRLETLAAVVDRGEATSSETVIDRGEVVGGGGEVEGGDDVGGLAGHLAVWEEDGELLMVDMEIGQRGRAPLPQRRRRRT</sequence>
<reference evidence="2" key="3">
    <citation type="submission" date="2018-05" db="EMBL/GenBank/DDBJ databases">
        <title>OgluRS3 (Oryza glumaepatula Reference Sequence Version 3).</title>
        <authorList>
            <person name="Zhang J."/>
            <person name="Kudrna D."/>
            <person name="Lee S."/>
            <person name="Talag J."/>
            <person name="Welchert J."/>
            <person name="Wing R.A."/>
        </authorList>
    </citation>
    <scope>NUCLEOTIDE SEQUENCE [LARGE SCALE GENOMIC DNA]</scope>
</reference>
<feature type="compositionally biased region" description="Basic residues" evidence="1">
    <location>
        <begin position="74"/>
        <end position="83"/>
    </location>
</feature>
<name>A0A0D9YCB0_9ORYZ</name>
<organism evidence="2">
    <name type="scientific">Oryza glumipatula</name>
    <dbReference type="NCBI Taxonomy" id="40148"/>
    <lineage>
        <taxon>Eukaryota</taxon>
        <taxon>Viridiplantae</taxon>
        <taxon>Streptophyta</taxon>
        <taxon>Embryophyta</taxon>
        <taxon>Tracheophyta</taxon>
        <taxon>Spermatophyta</taxon>
        <taxon>Magnoliopsida</taxon>
        <taxon>Liliopsida</taxon>
        <taxon>Poales</taxon>
        <taxon>Poaceae</taxon>
        <taxon>BOP clade</taxon>
        <taxon>Oryzoideae</taxon>
        <taxon>Oryzeae</taxon>
        <taxon>Oryzinae</taxon>
        <taxon>Oryza</taxon>
    </lineage>
</organism>
<dbReference type="HOGENOM" id="CLU_1148750_0_0_1"/>
<proteinExistence type="predicted"/>
<reference evidence="2" key="1">
    <citation type="submission" date="2013-08" db="EMBL/GenBank/DDBJ databases">
        <title>Oryza genome evolution.</title>
        <authorList>
            <person name="Wing R.A."/>
            <person name="Panaud O."/>
            <person name="Oliveira A.C."/>
        </authorList>
    </citation>
    <scope>NUCLEOTIDE SEQUENCE</scope>
</reference>
<reference evidence="2" key="2">
    <citation type="submission" date="2015-04" db="UniProtKB">
        <authorList>
            <consortium name="EnsemblPlants"/>
        </authorList>
    </citation>
    <scope>IDENTIFICATION</scope>
</reference>
<accession>A0A0D9YCB0</accession>
<dbReference type="Proteomes" id="UP000026961">
    <property type="component" value="Chromosome 1"/>
</dbReference>
<keyword evidence="3" id="KW-1185">Reference proteome</keyword>
<evidence type="ECO:0000313" key="2">
    <source>
        <dbReference type="EnsemblPlants" id="OGLUM01G28130.1"/>
    </source>
</evidence>
<feature type="region of interest" description="Disordered" evidence="1">
    <location>
        <begin position="1"/>
        <end position="99"/>
    </location>
</feature>
<dbReference type="AlphaFoldDB" id="A0A0D9YCB0"/>
<dbReference type="Gramene" id="OGLUM01G28130.1">
    <property type="protein sequence ID" value="OGLUM01G28130.1"/>
    <property type="gene ID" value="OGLUM01G28130"/>
</dbReference>